<keyword evidence="2" id="KW-1185">Reference proteome</keyword>
<dbReference type="KEGG" id="hnv:DDQ68_02415"/>
<proteinExistence type="predicted"/>
<dbReference type="EMBL" id="CP029145">
    <property type="protein sequence ID" value="AWM31737.1"/>
    <property type="molecule type" value="Genomic_DNA"/>
</dbReference>
<accession>A0A2Z3GJ40</accession>
<dbReference type="Proteomes" id="UP000245999">
    <property type="component" value="Chromosome"/>
</dbReference>
<reference evidence="2" key="1">
    <citation type="submission" date="2018-04" db="EMBL/GenBank/DDBJ databases">
        <title>Complete genome of Antarctic heterotrophic bacterium Hymenobacter nivis.</title>
        <authorList>
            <person name="Terashima M."/>
        </authorList>
    </citation>
    <scope>NUCLEOTIDE SEQUENCE [LARGE SCALE GENOMIC DNA]</scope>
    <source>
        <strain evidence="2">NBRC 111535</strain>
    </source>
</reference>
<evidence type="ECO:0000313" key="1">
    <source>
        <dbReference type="EMBL" id="AWM31737.1"/>
    </source>
</evidence>
<dbReference type="AlphaFoldDB" id="A0A2Z3GJ40"/>
<organism evidence="1 2">
    <name type="scientific">Hymenobacter nivis</name>
    <dbReference type="NCBI Taxonomy" id="1850093"/>
    <lineage>
        <taxon>Bacteria</taxon>
        <taxon>Pseudomonadati</taxon>
        <taxon>Bacteroidota</taxon>
        <taxon>Cytophagia</taxon>
        <taxon>Cytophagales</taxon>
        <taxon>Hymenobacteraceae</taxon>
        <taxon>Hymenobacter</taxon>
    </lineage>
</organism>
<name>A0A2Z3GJ40_9BACT</name>
<gene>
    <name evidence="1" type="ORF">DDQ68_02415</name>
</gene>
<sequence>MQLQRIEQPLVVAGQQVGFRNAVAPAAAAVADAEGIGNQVLVALKRAQLVATGKIAQAGVFQQVALQFRKRHRHL</sequence>
<protein>
    <submittedName>
        <fullName evidence="1">Uncharacterized protein</fullName>
    </submittedName>
</protein>
<evidence type="ECO:0000313" key="2">
    <source>
        <dbReference type="Proteomes" id="UP000245999"/>
    </source>
</evidence>